<evidence type="ECO:0000313" key="1">
    <source>
        <dbReference type="EMBL" id="CAK9858964.1"/>
    </source>
</evidence>
<evidence type="ECO:0000313" key="2">
    <source>
        <dbReference type="Proteomes" id="UP001497522"/>
    </source>
</evidence>
<dbReference type="PANTHER" id="PTHR36799">
    <property type="match status" value="1"/>
</dbReference>
<keyword evidence="2" id="KW-1185">Reference proteome</keyword>
<name>A0ABP1A8W6_9BRYO</name>
<dbReference type="PANTHER" id="PTHR36799:SF2">
    <property type="entry name" value="PROTEIN CHLORORESPIRATORY REDUCTION 42, CHLOROPLASTIC"/>
    <property type="match status" value="1"/>
</dbReference>
<reference evidence="1 2" key="1">
    <citation type="submission" date="2024-03" db="EMBL/GenBank/DDBJ databases">
        <authorList>
            <consortium name="ELIXIR-Norway"/>
            <consortium name="Elixir Norway"/>
        </authorList>
    </citation>
    <scope>NUCLEOTIDE SEQUENCE [LARGE SCALE GENOMIC DNA]</scope>
</reference>
<dbReference type="InterPro" id="IPR021495">
    <property type="entry name" value="CRR42-like"/>
</dbReference>
<dbReference type="Proteomes" id="UP001497522">
    <property type="component" value="Chromosome 1"/>
</dbReference>
<dbReference type="Pfam" id="PF11347">
    <property type="entry name" value="CRR42-like"/>
    <property type="match status" value="1"/>
</dbReference>
<sequence>MFLLYPSIAQCKTLQGFCMVVPFLNLSLLETKLGGMKIKETLEVGSPVVIIEAPPMLKTAEPMPMMRPNTGTIKPGDAGRIIDRRPKDVWAVRFVIGAYLIDRRYFEPLEL</sequence>
<dbReference type="EMBL" id="OZ023702">
    <property type="protein sequence ID" value="CAK9858964.1"/>
    <property type="molecule type" value="Genomic_DNA"/>
</dbReference>
<organism evidence="1 2">
    <name type="scientific">Sphagnum jensenii</name>
    <dbReference type="NCBI Taxonomy" id="128206"/>
    <lineage>
        <taxon>Eukaryota</taxon>
        <taxon>Viridiplantae</taxon>
        <taxon>Streptophyta</taxon>
        <taxon>Embryophyta</taxon>
        <taxon>Bryophyta</taxon>
        <taxon>Sphagnophytina</taxon>
        <taxon>Sphagnopsida</taxon>
        <taxon>Sphagnales</taxon>
        <taxon>Sphagnaceae</taxon>
        <taxon>Sphagnum</taxon>
    </lineage>
</organism>
<proteinExistence type="predicted"/>
<accession>A0ABP1A8W6</accession>
<gene>
    <name evidence="1" type="ORF">CSSPJE1EN2_LOCUS1959</name>
</gene>
<protein>
    <submittedName>
        <fullName evidence="1">Uncharacterized protein</fullName>
    </submittedName>
</protein>